<evidence type="ECO:0000313" key="6">
    <source>
        <dbReference type="Proteomes" id="UP000076976"/>
    </source>
</evidence>
<evidence type="ECO:0000256" key="1">
    <source>
        <dbReference type="ARBA" id="ARBA00005046"/>
    </source>
</evidence>
<keyword evidence="6" id="KW-1185">Reference proteome</keyword>
<proteinExistence type="predicted"/>
<dbReference type="STRING" id="262209.AWH69_07710"/>
<evidence type="ECO:0000256" key="2">
    <source>
        <dbReference type="ARBA" id="ARBA00023150"/>
    </source>
</evidence>
<dbReference type="NCBIfam" id="TIGR00177">
    <property type="entry name" value="molyb_syn"/>
    <property type="match status" value="1"/>
</dbReference>
<sequence length="172" mass="17596">MTQPAPTTAPAGAHVLTVSDRSARGEREDLAGPAGREALEGAGFVVTTSVVPDGADSVRDELRRVLAEGVRVVVSTGGTGVGPRDRTPEGTREVLDAELPGIAEAIRAHGATKTPHAVLTRGLAGVVHATADHPGAVVVNLPGSPKAVREGLEVVVPLLPHLLDQLHGGDHR</sequence>
<dbReference type="InterPro" id="IPR001453">
    <property type="entry name" value="MoaB/Mog_dom"/>
</dbReference>
<dbReference type="RefSeq" id="WP_068273735.1">
    <property type="nucleotide sequence ID" value="NZ_LQZG01000002.1"/>
</dbReference>
<feature type="compositionally biased region" description="Low complexity" evidence="3">
    <location>
        <begin position="1"/>
        <end position="11"/>
    </location>
</feature>
<feature type="region of interest" description="Disordered" evidence="3">
    <location>
        <begin position="1"/>
        <end position="35"/>
    </location>
</feature>
<dbReference type="PANTHER" id="PTHR43764:SF1">
    <property type="entry name" value="MOLYBDOPTERIN MOLYBDOTRANSFERASE"/>
    <property type="match status" value="1"/>
</dbReference>
<dbReference type="SUPFAM" id="SSF53218">
    <property type="entry name" value="Molybdenum cofactor biosynthesis proteins"/>
    <property type="match status" value="1"/>
</dbReference>
<dbReference type="InterPro" id="IPR051920">
    <property type="entry name" value="MPT_Adenylyltrnsfr/MoaC-Rel"/>
</dbReference>
<gene>
    <name evidence="5" type="ORF">AWH69_07710</name>
</gene>
<comment type="pathway">
    <text evidence="1">Cofactor biosynthesis; molybdopterin biosynthesis.</text>
</comment>
<dbReference type="EMBL" id="LQZG01000002">
    <property type="protein sequence ID" value="OAB87899.1"/>
    <property type="molecule type" value="Genomic_DNA"/>
</dbReference>
<keyword evidence="2" id="KW-0501">Molybdenum cofactor biosynthesis</keyword>
<protein>
    <submittedName>
        <fullName evidence="5">Molybdenum cofactor biosynthesis protein</fullName>
    </submittedName>
</protein>
<dbReference type="AlphaFoldDB" id="A0A176QDQ0"/>
<dbReference type="Pfam" id="PF00994">
    <property type="entry name" value="MoCF_biosynth"/>
    <property type="match status" value="1"/>
</dbReference>
<reference evidence="5 6" key="1">
    <citation type="submission" date="2016-01" db="EMBL/GenBank/DDBJ databases">
        <title>Janibacter melonis strain CD11_4 genome sequencing and assembly.</title>
        <authorList>
            <person name="Nair G.R."/>
            <person name="Kaur G."/>
            <person name="Chander A.M."/>
            <person name="Mayilraj S."/>
        </authorList>
    </citation>
    <scope>NUCLEOTIDE SEQUENCE [LARGE SCALE GENOMIC DNA]</scope>
    <source>
        <strain evidence="5 6">CD11-4</strain>
    </source>
</reference>
<dbReference type="PANTHER" id="PTHR43764">
    <property type="entry name" value="MOLYBDENUM COFACTOR BIOSYNTHESIS"/>
    <property type="match status" value="1"/>
</dbReference>
<comment type="caution">
    <text evidence="5">The sequence shown here is derived from an EMBL/GenBank/DDBJ whole genome shotgun (WGS) entry which is preliminary data.</text>
</comment>
<dbReference type="CDD" id="cd00886">
    <property type="entry name" value="MogA_MoaB"/>
    <property type="match status" value="1"/>
</dbReference>
<dbReference type="GO" id="GO:0006777">
    <property type="term" value="P:Mo-molybdopterin cofactor biosynthetic process"/>
    <property type="evidence" value="ECO:0007669"/>
    <property type="project" value="UniProtKB-KW"/>
</dbReference>
<evidence type="ECO:0000259" key="4">
    <source>
        <dbReference type="SMART" id="SM00852"/>
    </source>
</evidence>
<dbReference type="InterPro" id="IPR036425">
    <property type="entry name" value="MoaB/Mog-like_dom_sf"/>
</dbReference>
<feature type="compositionally biased region" description="Basic and acidic residues" evidence="3">
    <location>
        <begin position="21"/>
        <end position="30"/>
    </location>
</feature>
<organism evidence="5 6">
    <name type="scientific">Janibacter melonis</name>
    <dbReference type="NCBI Taxonomy" id="262209"/>
    <lineage>
        <taxon>Bacteria</taxon>
        <taxon>Bacillati</taxon>
        <taxon>Actinomycetota</taxon>
        <taxon>Actinomycetes</taxon>
        <taxon>Micrococcales</taxon>
        <taxon>Intrasporangiaceae</taxon>
        <taxon>Janibacter</taxon>
    </lineage>
</organism>
<dbReference type="SMART" id="SM00852">
    <property type="entry name" value="MoCF_biosynth"/>
    <property type="match status" value="1"/>
</dbReference>
<feature type="domain" description="MoaB/Mog" evidence="4">
    <location>
        <begin position="14"/>
        <end position="162"/>
    </location>
</feature>
<dbReference type="Gene3D" id="3.40.980.10">
    <property type="entry name" value="MoaB/Mog-like domain"/>
    <property type="match status" value="1"/>
</dbReference>
<dbReference type="Proteomes" id="UP000076976">
    <property type="component" value="Unassembled WGS sequence"/>
</dbReference>
<accession>A0A176QDQ0</accession>
<evidence type="ECO:0000256" key="3">
    <source>
        <dbReference type="SAM" id="MobiDB-lite"/>
    </source>
</evidence>
<evidence type="ECO:0000313" key="5">
    <source>
        <dbReference type="EMBL" id="OAB87899.1"/>
    </source>
</evidence>
<name>A0A176QDQ0_9MICO</name>